<dbReference type="Proteomes" id="UP000315010">
    <property type="component" value="Unassembled WGS sequence"/>
</dbReference>
<evidence type="ECO:0000313" key="1">
    <source>
        <dbReference type="EMBL" id="TWT80056.1"/>
    </source>
</evidence>
<organism evidence="1 2">
    <name type="scientific">Novipirellula herctigrandis</name>
    <dbReference type="NCBI Taxonomy" id="2527986"/>
    <lineage>
        <taxon>Bacteria</taxon>
        <taxon>Pseudomonadati</taxon>
        <taxon>Planctomycetota</taxon>
        <taxon>Planctomycetia</taxon>
        <taxon>Pirellulales</taxon>
        <taxon>Pirellulaceae</taxon>
        <taxon>Novipirellula</taxon>
    </lineage>
</organism>
<comment type="caution">
    <text evidence="1">The sequence shown here is derived from an EMBL/GenBank/DDBJ whole genome shotgun (WGS) entry which is preliminary data.</text>
</comment>
<protein>
    <submittedName>
        <fullName evidence="1">Uncharacterized protein</fullName>
    </submittedName>
</protein>
<proteinExistence type="predicted"/>
<dbReference type="AlphaFoldDB" id="A0A5C5YZA3"/>
<reference evidence="1 2" key="1">
    <citation type="submission" date="2019-02" db="EMBL/GenBank/DDBJ databases">
        <title>Deep-cultivation of Planctomycetes and their phenomic and genomic characterization uncovers novel biology.</title>
        <authorList>
            <person name="Wiegand S."/>
            <person name="Jogler M."/>
            <person name="Boedeker C."/>
            <person name="Pinto D."/>
            <person name="Vollmers J."/>
            <person name="Rivas-Marin E."/>
            <person name="Kohn T."/>
            <person name="Peeters S.H."/>
            <person name="Heuer A."/>
            <person name="Rast P."/>
            <person name="Oberbeckmann S."/>
            <person name="Bunk B."/>
            <person name="Jeske O."/>
            <person name="Meyerdierks A."/>
            <person name="Storesund J.E."/>
            <person name="Kallscheuer N."/>
            <person name="Luecker S."/>
            <person name="Lage O.M."/>
            <person name="Pohl T."/>
            <person name="Merkel B.J."/>
            <person name="Hornburger P."/>
            <person name="Mueller R.-W."/>
            <person name="Bruemmer F."/>
            <person name="Labrenz M."/>
            <person name="Spormann A.M."/>
            <person name="Op Den Camp H."/>
            <person name="Overmann J."/>
            <person name="Amann R."/>
            <person name="Jetten M.S.M."/>
            <person name="Mascher T."/>
            <person name="Medema M.H."/>
            <person name="Devos D.P."/>
            <person name="Kaster A.-K."/>
            <person name="Ovreas L."/>
            <person name="Rohde M."/>
            <person name="Galperin M.Y."/>
            <person name="Jogler C."/>
        </authorList>
    </citation>
    <scope>NUCLEOTIDE SEQUENCE [LARGE SCALE GENOMIC DNA]</scope>
    <source>
        <strain evidence="1 2">CA13</strain>
    </source>
</reference>
<gene>
    <name evidence="1" type="ORF">CA13_14690</name>
</gene>
<keyword evidence="2" id="KW-1185">Reference proteome</keyword>
<name>A0A5C5YZA3_9BACT</name>
<dbReference type="EMBL" id="SJPJ01000001">
    <property type="protein sequence ID" value="TWT80056.1"/>
    <property type="molecule type" value="Genomic_DNA"/>
</dbReference>
<evidence type="ECO:0000313" key="2">
    <source>
        <dbReference type="Proteomes" id="UP000315010"/>
    </source>
</evidence>
<accession>A0A5C5YZA3</accession>
<sequence length="75" mass="8629">MRITRGISRIRMKDKKRKEICHWDRSEIQRSIALLIVQAHNAKYVCKKCGRTAEDKSLLCKPVREKGSDGSLSNS</sequence>